<reference evidence="2 3" key="1">
    <citation type="submission" date="2023-11" db="EMBL/GenBank/DDBJ databases">
        <title>Arctic aerobic anoxygenic photoheterotroph Sediminicoccus rosea KRV36 adapts its photosynthesis to long days of polar summer.</title>
        <authorList>
            <person name="Tomasch J."/>
            <person name="Kopejtka K."/>
            <person name="Bily T."/>
            <person name="Gardiner A.T."/>
            <person name="Gardian Z."/>
            <person name="Shivaramu S."/>
            <person name="Koblizek M."/>
            <person name="Engelhardt F."/>
            <person name="Kaftan D."/>
        </authorList>
    </citation>
    <scope>NUCLEOTIDE SEQUENCE [LARGE SCALE GENOMIC DNA]</scope>
    <source>
        <strain evidence="2 3">R-30</strain>
    </source>
</reference>
<dbReference type="InterPro" id="IPR005064">
    <property type="entry name" value="BUG"/>
</dbReference>
<name>A0ABZ0PDL1_9PROT</name>
<dbReference type="Proteomes" id="UP001305521">
    <property type="component" value="Chromosome"/>
</dbReference>
<gene>
    <name evidence="2" type="ORF">R9Z33_16950</name>
</gene>
<evidence type="ECO:0000256" key="1">
    <source>
        <dbReference type="ARBA" id="ARBA00006987"/>
    </source>
</evidence>
<dbReference type="Gene3D" id="3.40.190.150">
    <property type="entry name" value="Bordetella uptake gene, domain 1"/>
    <property type="match status" value="1"/>
</dbReference>
<proteinExistence type="inferred from homology"/>
<dbReference type="Pfam" id="PF03401">
    <property type="entry name" value="TctC"/>
    <property type="match status" value="1"/>
</dbReference>
<dbReference type="PANTHER" id="PTHR42928">
    <property type="entry name" value="TRICARBOXYLATE-BINDING PROTEIN"/>
    <property type="match status" value="1"/>
</dbReference>
<dbReference type="InterPro" id="IPR042100">
    <property type="entry name" value="Bug_dom1"/>
</dbReference>
<evidence type="ECO:0000313" key="2">
    <source>
        <dbReference type="EMBL" id="WPB83790.1"/>
    </source>
</evidence>
<dbReference type="SUPFAM" id="SSF53850">
    <property type="entry name" value="Periplasmic binding protein-like II"/>
    <property type="match status" value="1"/>
</dbReference>
<dbReference type="PANTHER" id="PTHR42928:SF5">
    <property type="entry name" value="BLR1237 PROTEIN"/>
    <property type="match status" value="1"/>
</dbReference>
<keyword evidence="3" id="KW-1185">Reference proteome</keyword>
<evidence type="ECO:0000313" key="3">
    <source>
        <dbReference type="Proteomes" id="UP001305521"/>
    </source>
</evidence>
<comment type="similarity">
    <text evidence="1">Belongs to the UPF0065 (bug) family.</text>
</comment>
<accession>A0ABZ0PDL1</accession>
<organism evidence="2 3">
    <name type="scientific">Sediminicoccus rosea</name>
    <dbReference type="NCBI Taxonomy" id="1225128"/>
    <lineage>
        <taxon>Bacteria</taxon>
        <taxon>Pseudomonadati</taxon>
        <taxon>Pseudomonadota</taxon>
        <taxon>Alphaproteobacteria</taxon>
        <taxon>Acetobacterales</taxon>
        <taxon>Roseomonadaceae</taxon>
        <taxon>Sediminicoccus</taxon>
    </lineage>
</organism>
<dbReference type="EMBL" id="CP137852">
    <property type="protein sequence ID" value="WPB83790.1"/>
    <property type="molecule type" value="Genomic_DNA"/>
</dbReference>
<dbReference type="Gene3D" id="3.40.190.10">
    <property type="entry name" value="Periplasmic binding protein-like II"/>
    <property type="match status" value="1"/>
</dbReference>
<protein>
    <submittedName>
        <fullName evidence="2">Tripartite tricarboxylate transporter substrate binding protein</fullName>
    </submittedName>
</protein>
<sequence>MAPHVQQMLGQPMVVENRPGAGGMVGARYAAQQPADGHAVFLAAISAVLAPFMSREPGYRIEDFRPVSILTVTPLVLVVRENFPAQNVAEWDRALRASPGRFTYATAGIGTPHQMAAELYANLSGAQVTHVPYRGTAPALTDIRAGTVDFMFADLAAALGQIRQGGLRALAVTTSRRVPAISEVPTLGETILPGFEAYSFVSWWVPARTPDPAVRRLNQVALHALGQPDVQARIQEFGFLAEGTSAERAQQIVAAEGAKWSAVIRARNLRFEEG</sequence>
<dbReference type="RefSeq" id="WP_318647747.1">
    <property type="nucleotide sequence ID" value="NZ_CP137852.1"/>
</dbReference>
<dbReference type="CDD" id="cd07012">
    <property type="entry name" value="PBP2_Bug_TTT"/>
    <property type="match status" value="1"/>
</dbReference>